<dbReference type="PANTHER" id="PTHR35936:SF25">
    <property type="entry name" value="ABC TRANSPORTER SUBSTRATE-BINDING PROTEIN"/>
    <property type="match status" value="1"/>
</dbReference>
<accession>A0ABS3A1J7</accession>
<reference evidence="2 3" key="1">
    <citation type="submission" date="2021-02" db="EMBL/GenBank/DDBJ databases">
        <title>Draft Genome Sequences of 5 Vibrio neptunius Strains Isolated From of Bivalve Hatcheries.</title>
        <authorList>
            <person name="Galvis F."/>
            <person name="Barja J.L."/>
            <person name="Lemos M.L."/>
            <person name="Balado M."/>
        </authorList>
    </citation>
    <scope>NUCLEOTIDE SEQUENCE [LARGE SCALE GENOMIC DNA]</scope>
    <source>
        <strain evidence="2 3">PP-145.98</strain>
    </source>
</reference>
<gene>
    <name evidence="2" type="ORF">JYA62_03715</name>
</gene>
<comment type="caution">
    <text evidence="2">The sequence shown here is derived from an EMBL/GenBank/DDBJ whole genome shotgun (WGS) entry which is preliminary data.</text>
</comment>
<dbReference type="SUPFAM" id="SSF53850">
    <property type="entry name" value="Periplasmic binding protein-like II"/>
    <property type="match status" value="1"/>
</dbReference>
<dbReference type="PANTHER" id="PTHR35936">
    <property type="entry name" value="MEMBRANE-BOUND LYTIC MUREIN TRANSGLYCOSYLASE F"/>
    <property type="match status" value="1"/>
</dbReference>
<proteinExistence type="inferred from homology"/>
<evidence type="ECO:0000313" key="3">
    <source>
        <dbReference type="Proteomes" id="UP000779070"/>
    </source>
</evidence>
<protein>
    <submittedName>
        <fullName evidence="2">Transporter substrate-binding domain-containing protein</fullName>
    </submittedName>
</protein>
<dbReference type="RefSeq" id="WP_206368941.1">
    <property type="nucleotide sequence ID" value="NZ_CAWPTM010000145.1"/>
</dbReference>
<dbReference type="Proteomes" id="UP000779070">
    <property type="component" value="Unassembled WGS sequence"/>
</dbReference>
<evidence type="ECO:0000313" key="2">
    <source>
        <dbReference type="EMBL" id="MBN3576772.1"/>
    </source>
</evidence>
<sequence>MKWYLWIWAVLFSSISTANQKVYMTSLEWPPYSGADLPENGYSVAVAREAFSAMGYELVVDFQPWVRAVALATKSEKYVGYFPEYYFDTTEFVFSDSIGSGPLGFVENTRFPIQWETLSDLTFFKIGVVQGYVNTTEFDDMVETGELQVEASTNDARNIHKVAKGRLDIAVIDPNVLEYLISIDVREDLLRKRLRMNAKLLETKQLYIAFKDQPEGRDIREVFNQGLKKIDIERIVSRLMQLTDNEQLVLSNTPVIKKTN</sequence>
<dbReference type="Gene3D" id="3.40.190.10">
    <property type="entry name" value="Periplasmic binding protein-like II"/>
    <property type="match status" value="2"/>
</dbReference>
<evidence type="ECO:0000256" key="1">
    <source>
        <dbReference type="ARBA" id="ARBA00010333"/>
    </source>
</evidence>
<name>A0ABS3A1J7_9VIBR</name>
<organism evidence="2 3">
    <name type="scientific">Vibrio neptunius</name>
    <dbReference type="NCBI Taxonomy" id="170651"/>
    <lineage>
        <taxon>Bacteria</taxon>
        <taxon>Pseudomonadati</taxon>
        <taxon>Pseudomonadota</taxon>
        <taxon>Gammaproteobacteria</taxon>
        <taxon>Vibrionales</taxon>
        <taxon>Vibrionaceae</taxon>
        <taxon>Vibrio</taxon>
    </lineage>
</organism>
<comment type="similarity">
    <text evidence="1">Belongs to the bacterial solute-binding protein 3 family.</text>
</comment>
<keyword evidence="3" id="KW-1185">Reference proteome</keyword>
<dbReference type="EMBL" id="JAFHLB010000003">
    <property type="protein sequence ID" value="MBN3576772.1"/>
    <property type="molecule type" value="Genomic_DNA"/>
</dbReference>